<proteinExistence type="predicted"/>
<keyword evidence="2" id="KW-1133">Transmembrane helix</keyword>
<evidence type="ECO:0000256" key="1">
    <source>
        <dbReference type="SAM" id="MobiDB-lite"/>
    </source>
</evidence>
<protein>
    <submittedName>
        <fullName evidence="3">Uncharacterized protein</fullName>
    </submittedName>
</protein>
<reference evidence="3 4" key="1">
    <citation type="submission" date="2024-05" db="EMBL/GenBank/DDBJ databases">
        <authorList>
            <consortium name="Candidatus Magnetaquicoccaceae bacterium FCR-1 genome sequencing consortium"/>
            <person name="Shimoshige H."/>
            <person name="Shimamura S."/>
            <person name="Taoka A."/>
            <person name="Kobayashi H."/>
            <person name="Maekawa T."/>
        </authorList>
    </citation>
    <scope>NUCLEOTIDE SEQUENCE [LARGE SCALE GENOMIC DNA]</scope>
    <source>
        <strain evidence="3 4">FCR-1</strain>
    </source>
</reference>
<comment type="caution">
    <text evidence="3">The sequence shown here is derived from an EMBL/GenBank/DDBJ whole genome shotgun (WGS) entry which is preliminary data.</text>
</comment>
<sequence>MELIYFTVIGGALYLISERILSRIEQARGALLPYRSVIFFAIIFSLSMGTFSAIRFLTDAPEEAGMEKSRPLQPEAPQPTPPKSP</sequence>
<feature type="transmembrane region" description="Helical" evidence="2">
    <location>
        <begin position="37"/>
        <end position="58"/>
    </location>
</feature>
<feature type="compositionally biased region" description="Pro residues" evidence="1">
    <location>
        <begin position="74"/>
        <end position="85"/>
    </location>
</feature>
<evidence type="ECO:0000313" key="3">
    <source>
        <dbReference type="EMBL" id="GAB0057389.1"/>
    </source>
</evidence>
<reference evidence="3 4" key="2">
    <citation type="submission" date="2024-09" db="EMBL/GenBank/DDBJ databases">
        <title>Draft genome sequence of Candidatus Magnetaquicoccaceae bacterium FCR-1.</title>
        <authorList>
            <person name="Shimoshige H."/>
            <person name="Shimamura S."/>
            <person name="Taoka A."/>
            <person name="Kobayashi H."/>
            <person name="Maekawa T."/>
        </authorList>
    </citation>
    <scope>NUCLEOTIDE SEQUENCE [LARGE SCALE GENOMIC DNA]</scope>
    <source>
        <strain evidence="3 4">FCR-1</strain>
    </source>
</reference>
<gene>
    <name evidence="3" type="ORF">SIID45300_01716</name>
</gene>
<organism evidence="3 4">
    <name type="scientific">Candidatus Magnetaquiglobus chichijimensis</name>
    <dbReference type="NCBI Taxonomy" id="3141448"/>
    <lineage>
        <taxon>Bacteria</taxon>
        <taxon>Pseudomonadati</taxon>
        <taxon>Pseudomonadota</taxon>
        <taxon>Magnetococcia</taxon>
        <taxon>Magnetococcales</taxon>
        <taxon>Candidatus Magnetaquicoccaceae</taxon>
        <taxon>Candidatus Magnetaquiglobus</taxon>
    </lineage>
</organism>
<evidence type="ECO:0000313" key="4">
    <source>
        <dbReference type="Proteomes" id="UP001628193"/>
    </source>
</evidence>
<dbReference type="Proteomes" id="UP001628193">
    <property type="component" value="Unassembled WGS sequence"/>
</dbReference>
<keyword evidence="2" id="KW-0472">Membrane</keyword>
<feature type="region of interest" description="Disordered" evidence="1">
    <location>
        <begin position="64"/>
        <end position="85"/>
    </location>
</feature>
<dbReference type="RefSeq" id="WP_420905079.1">
    <property type="nucleotide sequence ID" value="NZ_BAAFGK010000004.1"/>
</dbReference>
<dbReference type="EMBL" id="BAAFGK010000004">
    <property type="protein sequence ID" value="GAB0057389.1"/>
    <property type="molecule type" value="Genomic_DNA"/>
</dbReference>
<name>A0ABQ0C925_9PROT</name>
<keyword evidence="2" id="KW-0812">Transmembrane</keyword>
<keyword evidence="4" id="KW-1185">Reference proteome</keyword>
<evidence type="ECO:0000256" key="2">
    <source>
        <dbReference type="SAM" id="Phobius"/>
    </source>
</evidence>
<accession>A0ABQ0C925</accession>